<accession>A0ABS6JR91</accession>
<sequence>MILTILLVVLIVAAVLFLTILLIPYHYRIGLQVQNHNLTVHFGLGKIVRFHLNLGMLDHFTKIRLKFFGINVMPKESNKLKKREKGEKSETTEKKEKKEKKSMSLSFRESISLITKDLIITAFRFLDDVITIFKPKTFSLYSKIGFYEPDYTGYLLALNYSLKDKYSSEKIRFIPVWDEEYIEMDLKLSGRFFLIAILYRTLQFLFSRSMRKLWKQWRTIKKRQKLVNQDAT</sequence>
<dbReference type="Proteomes" id="UP000784880">
    <property type="component" value="Unassembled WGS sequence"/>
</dbReference>
<gene>
    <name evidence="2" type="ORF">KS419_24550</name>
</gene>
<evidence type="ECO:0000256" key="1">
    <source>
        <dbReference type="SAM" id="Phobius"/>
    </source>
</evidence>
<keyword evidence="1" id="KW-0812">Transmembrane</keyword>
<evidence type="ECO:0000313" key="2">
    <source>
        <dbReference type="EMBL" id="MBU9714920.1"/>
    </source>
</evidence>
<feature type="transmembrane region" description="Helical" evidence="1">
    <location>
        <begin position="6"/>
        <end position="27"/>
    </location>
</feature>
<proteinExistence type="predicted"/>
<keyword evidence="3" id="KW-1185">Reference proteome</keyword>
<evidence type="ECO:0008006" key="4">
    <source>
        <dbReference type="Google" id="ProtNLM"/>
    </source>
</evidence>
<comment type="caution">
    <text evidence="2">The sequence shown here is derived from an EMBL/GenBank/DDBJ whole genome shotgun (WGS) entry which is preliminary data.</text>
</comment>
<evidence type="ECO:0000313" key="3">
    <source>
        <dbReference type="Proteomes" id="UP000784880"/>
    </source>
</evidence>
<reference evidence="2 3" key="1">
    <citation type="submission" date="2021-06" db="EMBL/GenBank/DDBJ databases">
        <title>Bacillus sp. RD4P76, an endophyte from a halophyte.</title>
        <authorList>
            <person name="Sun J.-Q."/>
        </authorList>
    </citation>
    <scope>NUCLEOTIDE SEQUENCE [LARGE SCALE GENOMIC DNA]</scope>
    <source>
        <strain evidence="2 3">CGMCC 1.15917</strain>
    </source>
</reference>
<keyword evidence="1" id="KW-1133">Transmembrane helix</keyword>
<keyword evidence="1" id="KW-0472">Membrane</keyword>
<name>A0ABS6JR91_9BACI</name>
<dbReference type="RefSeq" id="WP_217069745.1">
    <property type="nucleotide sequence ID" value="NZ_JAHQCS010000189.1"/>
</dbReference>
<protein>
    <recommendedName>
        <fullName evidence="4">DUF2953 domain-containing protein</fullName>
    </recommendedName>
</protein>
<organism evidence="2 3">
    <name type="scientific">Evansella tamaricis</name>
    <dbReference type="NCBI Taxonomy" id="2069301"/>
    <lineage>
        <taxon>Bacteria</taxon>
        <taxon>Bacillati</taxon>
        <taxon>Bacillota</taxon>
        <taxon>Bacilli</taxon>
        <taxon>Bacillales</taxon>
        <taxon>Bacillaceae</taxon>
        <taxon>Evansella</taxon>
    </lineage>
</organism>
<dbReference type="EMBL" id="JAHQCS010000189">
    <property type="protein sequence ID" value="MBU9714920.1"/>
    <property type="molecule type" value="Genomic_DNA"/>
</dbReference>